<proteinExistence type="predicted"/>
<sequence>MSYPPTTSNSSATNEDVPGPSGAQYQDALHSYIRNELFSPPKIMIQISGSHKAKHDPEPISGVDFDLWLDFSQDCQLEGIELTENIGMTTYANSSTMETEFNDMLGPWCRRYFSCQTEEMSMVIKREIVSCDEAEILTRLQCLANGVAYGGTLAIQVHLSGVQTLPFSTEPMGGERKFEAKSRWSCRWPLLDTSIGNLHKSLWARRLQDAMVDQIKGQVALSDTPVKLGRSALRRGIAKGGFEVASLESVPTETGDSMKRSTMAYRKWGCDEVDS</sequence>
<name>A0ABR4LDT4_9EURO</name>
<dbReference type="GeneID" id="98145373"/>
<dbReference type="EMBL" id="JBFXLQ010000063">
    <property type="protein sequence ID" value="KAL2862698.1"/>
    <property type="molecule type" value="Genomic_DNA"/>
</dbReference>
<comment type="caution">
    <text evidence="2">The sequence shown here is derived from an EMBL/GenBank/DDBJ whole genome shotgun (WGS) entry which is preliminary data.</text>
</comment>
<feature type="compositionally biased region" description="Polar residues" evidence="1">
    <location>
        <begin position="1"/>
        <end position="14"/>
    </location>
</feature>
<keyword evidence="3" id="KW-1185">Reference proteome</keyword>
<evidence type="ECO:0000313" key="3">
    <source>
        <dbReference type="Proteomes" id="UP001610432"/>
    </source>
</evidence>
<dbReference type="RefSeq" id="XP_070881677.1">
    <property type="nucleotide sequence ID" value="XM_071030301.1"/>
</dbReference>
<gene>
    <name evidence="2" type="ORF">BJX67DRAFT_365817</name>
</gene>
<organism evidence="2 3">
    <name type="scientific">Aspergillus lucknowensis</name>
    <dbReference type="NCBI Taxonomy" id="176173"/>
    <lineage>
        <taxon>Eukaryota</taxon>
        <taxon>Fungi</taxon>
        <taxon>Dikarya</taxon>
        <taxon>Ascomycota</taxon>
        <taxon>Pezizomycotina</taxon>
        <taxon>Eurotiomycetes</taxon>
        <taxon>Eurotiomycetidae</taxon>
        <taxon>Eurotiales</taxon>
        <taxon>Aspergillaceae</taxon>
        <taxon>Aspergillus</taxon>
        <taxon>Aspergillus subgen. Nidulantes</taxon>
    </lineage>
</organism>
<feature type="region of interest" description="Disordered" evidence="1">
    <location>
        <begin position="1"/>
        <end position="24"/>
    </location>
</feature>
<protein>
    <submittedName>
        <fullName evidence="2">Uncharacterized protein</fullName>
    </submittedName>
</protein>
<dbReference type="Proteomes" id="UP001610432">
    <property type="component" value="Unassembled WGS sequence"/>
</dbReference>
<reference evidence="2 3" key="1">
    <citation type="submission" date="2024-07" db="EMBL/GenBank/DDBJ databases">
        <title>Section-level genome sequencing and comparative genomics of Aspergillus sections Usti and Cavernicolus.</title>
        <authorList>
            <consortium name="Lawrence Berkeley National Laboratory"/>
            <person name="Nybo J.L."/>
            <person name="Vesth T.C."/>
            <person name="Theobald S."/>
            <person name="Frisvad J.C."/>
            <person name="Larsen T.O."/>
            <person name="Kjaerboelling I."/>
            <person name="Rothschild-Mancinelli K."/>
            <person name="Lyhne E.K."/>
            <person name="Kogle M.E."/>
            <person name="Barry K."/>
            <person name="Clum A."/>
            <person name="Na H."/>
            <person name="Ledsgaard L."/>
            <person name="Lin J."/>
            <person name="Lipzen A."/>
            <person name="Kuo A."/>
            <person name="Riley R."/>
            <person name="Mondo S."/>
            <person name="Labutti K."/>
            <person name="Haridas S."/>
            <person name="Pangalinan J."/>
            <person name="Salamov A.A."/>
            <person name="Simmons B.A."/>
            <person name="Magnuson J.K."/>
            <person name="Chen J."/>
            <person name="Drula E."/>
            <person name="Henrissat B."/>
            <person name="Wiebenga A."/>
            <person name="Lubbers R.J."/>
            <person name="Gomes A.C."/>
            <person name="Macurrencykelacurrency M.R."/>
            <person name="Stajich J."/>
            <person name="Grigoriev I.V."/>
            <person name="Mortensen U.H."/>
            <person name="De Vries R.P."/>
            <person name="Baker S.E."/>
            <person name="Andersen M.R."/>
        </authorList>
    </citation>
    <scope>NUCLEOTIDE SEQUENCE [LARGE SCALE GENOMIC DNA]</scope>
    <source>
        <strain evidence="2 3">CBS 449.75</strain>
    </source>
</reference>
<evidence type="ECO:0000256" key="1">
    <source>
        <dbReference type="SAM" id="MobiDB-lite"/>
    </source>
</evidence>
<evidence type="ECO:0000313" key="2">
    <source>
        <dbReference type="EMBL" id="KAL2862698.1"/>
    </source>
</evidence>
<accession>A0ABR4LDT4</accession>